<dbReference type="EMBL" id="JAJUWU010000015">
    <property type="protein sequence ID" value="MCE7029220.1"/>
    <property type="molecule type" value="Genomic_DNA"/>
</dbReference>
<sequence length="234" mass="25194">MLKRRPRRLFRGLRVAGLLLLLGLGSLVLGVAVPRGDAPASGGTTTAEPRRILLLAGPIHSDIALPADTQTRRDFAFLAKAGLPVDRPDVRWIIVGWGGRSFYTETPTWADLKPMPLLRTLTGDAAALHVGLAGSIDATSPDVEALELTQRGYADLRSSVMASFSRGADGRPVEIAGTAYGAFDRFYEADGRFHIIGNCNGWAAAMLRRAGITTGWWTPLPQLLFLSLDLHHGS</sequence>
<evidence type="ECO:0000313" key="2">
    <source>
        <dbReference type="Proteomes" id="UP001139035"/>
    </source>
</evidence>
<keyword evidence="2" id="KW-1185">Reference proteome</keyword>
<reference evidence="1" key="1">
    <citation type="submission" date="2022-01" db="EMBL/GenBank/DDBJ databases">
        <title>Jiella avicenniae sp. nov., a novel endophytic bacterium isolated from bark of Avicennia marina.</title>
        <authorList>
            <person name="Tuo L."/>
        </authorList>
    </citation>
    <scope>NUCLEOTIDE SEQUENCE</scope>
    <source>
        <strain evidence="1">CBK1P-4</strain>
    </source>
</reference>
<dbReference type="InterPro" id="IPR011727">
    <property type="entry name" value="CHP02117"/>
</dbReference>
<accession>A0A9X1P0L3</accession>
<organism evidence="1 2">
    <name type="scientific">Jiella avicenniae</name>
    <dbReference type="NCBI Taxonomy" id="2907202"/>
    <lineage>
        <taxon>Bacteria</taxon>
        <taxon>Pseudomonadati</taxon>
        <taxon>Pseudomonadota</taxon>
        <taxon>Alphaproteobacteria</taxon>
        <taxon>Hyphomicrobiales</taxon>
        <taxon>Aurantimonadaceae</taxon>
        <taxon>Jiella</taxon>
    </lineage>
</organism>
<dbReference type="Proteomes" id="UP001139035">
    <property type="component" value="Unassembled WGS sequence"/>
</dbReference>
<dbReference type="Pfam" id="PF09601">
    <property type="entry name" value="DUF2459"/>
    <property type="match status" value="1"/>
</dbReference>
<name>A0A9X1P0L3_9HYPH</name>
<dbReference type="NCBIfam" id="TIGR02117">
    <property type="entry name" value="chp_urease_rgn"/>
    <property type="match status" value="1"/>
</dbReference>
<proteinExistence type="predicted"/>
<dbReference type="RefSeq" id="WP_233720218.1">
    <property type="nucleotide sequence ID" value="NZ_JAJUWU010000015.1"/>
</dbReference>
<gene>
    <name evidence="1" type="ORF">LZD57_14580</name>
</gene>
<comment type="caution">
    <text evidence="1">The sequence shown here is derived from an EMBL/GenBank/DDBJ whole genome shotgun (WGS) entry which is preliminary data.</text>
</comment>
<evidence type="ECO:0000313" key="1">
    <source>
        <dbReference type="EMBL" id="MCE7029220.1"/>
    </source>
</evidence>
<dbReference type="AlphaFoldDB" id="A0A9X1P0L3"/>
<protein>
    <submittedName>
        <fullName evidence="1">TIGR02117 family protein</fullName>
    </submittedName>
</protein>